<keyword evidence="3 5" id="KW-0238">DNA-binding</keyword>
<feature type="DNA-binding region" description="H-T-H motif" evidence="5">
    <location>
        <begin position="36"/>
        <end position="55"/>
    </location>
</feature>
<feature type="domain" description="HTH tetR-type" evidence="6">
    <location>
        <begin position="13"/>
        <end position="73"/>
    </location>
</feature>
<dbReference type="PANTHER" id="PTHR47506">
    <property type="entry name" value="TRANSCRIPTIONAL REGULATORY PROTEIN"/>
    <property type="match status" value="1"/>
</dbReference>
<reference evidence="7 8" key="1">
    <citation type="journal article" date="2017" name="ISME J.">
        <title>Energy and carbon metabolisms in a deep terrestrial subsurface fluid microbial community.</title>
        <authorList>
            <person name="Momper L."/>
            <person name="Jungbluth S.P."/>
            <person name="Lee M.D."/>
            <person name="Amend J.P."/>
        </authorList>
    </citation>
    <scope>NUCLEOTIDE SEQUENCE [LARGE SCALE GENOMIC DNA]</scope>
    <source>
        <strain evidence="7">SURF_5</strain>
    </source>
</reference>
<evidence type="ECO:0000256" key="2">
    <source>
        <dbReference type="ARBA" id="ARBA00023015"/>
    </source>
</evidence>
<dbReference type="Pfam" id="PF13977">
    <property type="entry name" value="TetR_C_6"/>
    <property type="match status" value="1"/>
</dbReference>
<evidence type="ECO:0000256" key="3">
    <source>
        <dbReference type="ARBA" id="ARBA00023125"/>
    </source>
</evidence>
<evidence type="ECO:0000256" key="5">
    <source>
        <dbReference type="PROSITE-ProRule" id="PRU00335"/>
    </source>
</evidence>
<dbReference type="InterPro" id="IPR001647">
    <property type="entry name" value="HTH_TetR"/>
</dbReference>
<dbReference type="Gene3D" id="1.10.357.10">
    <property type="entry name" value="Tetracycline Repressor, domain 2"/>
    <property type="match status" value="1"/>
</dbReference>
<evidence type="ECO:0000256" key="4">
    <source>
        <dbReference type="ARBA" id="ARBA00023163"/>
    </source>
</evidence>
<dbReference type="PRINTS" id="PR00455">
    <property type="entry name" value="HTHTETR"/>
</dbReference>
<dbReference type="InterPro" id="IPR009057">
    <property type="entry name" value="Homeodomain-like_sf"/>
</dbReference>
<proteinExistence type="predicted"/>
<dbReference type="SUPFAM" id="SSF46689">
    <property type="entry name" value="Homeodomain-like"/>
    <property type="match status" value="1"/>
</dbReference>
<evidence type="ECO:0000256" key="1">
    <source>
        <dbReference type="ARBA" id="ARBA00022491"/>
    </source>
</evidence>
<keyword evidence="2" id="KW-0805">Transcription regulation</keyword>
<name>A0A3A4NVU5_ABYX5</name>
<evidence type="ECO:0000313" key="7">
    <source>
        <dbReference type="EMBL" id="RJP19691.1"/>
    </source>
</evidence>
<dbReference type="AlphaFoldDB" id="A0A3A4NVU5"/>
<evidence type="ECO:0000259" key="6">
    <source>
        <dbReference type="PROSITE" id="PS50977"/>
    </source>
</evidence>
<evidence type="ECO:0000313" key="8">
    <source>
        <dbReference type="Proteomes" id="UP000265882"/>
    </source>
</evidence>
<dbReference type="InterPro" id="IPR039538">
    <property type="entry name" value="BetI_C"/>
</dbReference>
<dbReference type="Proteomes" id="UP000265882">
    <property type="component" value="Unassembled WGS sequence"/>
</dbReference>
<organism evidence="7 8">
    <name type="scientific">Abyssobacteria bacterium (strain SURF_5)</name>
    <dbReference type="NCBI Taxonomy" id="2093360"/>
    <lineage>
        <taxon>Bacteria</taxon>
        <taxon>Pseudomonadati</taxon>
        <taxon>Candidatus Hydrogenedentota</taxon>
        <taxon>Candidatus Abyssobacteria</taxon>
    </lineage>
</organism>
<dbReference type="PROSITE" id="PS50977">
    <property type="entry name" value="HTH_TETR_2"/>
    <property type="match status" value="1"/>
</dbReference>
<protein>
    <submittedName>
        <fullName evidence="7">TetR family transcriptional regulator</fullName>
    </submittedName>
</protein>
<comment type="caution">
    <text evidence="7">The sequence shown here is derived from an EMBL/GenBank/DDBJ whole genome shotgun (WGS) entry which is preliminary data.</text>
</comment>
<dbReference type="SUPFAM" id="SSF48498">
    <property type="entry name" value="Tetracyclin repressor-like, C-terminal domain"/>
    <property type="match status" value="1"/>
</dbReference>
<sequence length="215" mass="25200">MISPARHTRPIEPDRQSQIIEAALKLIARNGSHNVSIQDIATEARISKGAVLHYFPTKEELFASAFREFFHQFFERTKNTMAQHDDPLQKLRCIGDWLFDENDATVRMGYPLYLECMSRALYEKLFHRLFHDWVTSWIDLLRDAIEEGIRRGCFKSDINPEDTARAISAFCQGVASRWYLDRDHHLTAWARDTLKNYTEGLLWKKRGEIPNIDRT</sequence>
<keyword evidence="1" id="KW-0678">Repressor</keyword>
<accession>A0A3A4NVU5</accession>
<dbReference type="InterPro" id="IPR036271">
    <property type="entry name" value="Tet_transcr_reg_TetR-rel_C_sf"/>
</dbReference>
<dbReference type="GO" id="GO:0003677">
    <property type="term" value="F:DNA binding"/>
    <property type="evidence" value="ECO:0007669"/>
    <property type="project" value="UniProtKB-UniRule"/>
</dbReference>
<keyword evidence="4" id="KW-0804">Transcription</keyword>
<dbReference type="PANTHER" id="PTHR47506:SF6">
    <property type="entry name" value="HTH-TYPE TRANSCRIPTIONAL REPRESSOR NEMR"/>
    <property type="match status" value="1"/>
</dbReference>
<dbReference type="Pfam" id="PF00440">
    <property type="entry name" value="TetR_N"/>
    <property type="match status" value="1"/>
</dbReference>
<gene>
    <name evidence="7" type="ORF">C4520_12495</name>
</gene>
<dbReference type="EMBL" id="QZKU01000086">
    <property type="protein sequence ID" value="RJP19691.1"/>
    <property type="molecule type" value="Genomic_DNA"/>
</dbReference>